<feature type="domain" description="Peptidase M16 N-terminal" evidence="1">
    <location>
        <begin position="49"/>
        <end position="149"/>
    </location>
</feature>
<organism evidence="3 4">
    <name type="scientific">Xanthocytophaga flava</name>
    <dbReference type="NCBI Taxonomy" id="3048013"/>
    <lineage>
        <taxon>Bacteria</taxon>
        <taxon>Pseudomonadati</taxon>
        <taxon>Bacteroidota</taxon>
        <taxon>Cytophagia</taxon>
        <taxon>Cytophagales</taxon>
        <taxon>Rhodocytophagaceae</taxon>
        <taxon>Xanthocytophaga</taxon>
    </lineage>
</organism>
<protein>
    <submittedName>
        <fullName evidence="3">Pitrilysin family protein</fullName>
    </submittedName>
</protein>
<dbReference type="PANTHER" id="PTHR11851:SF224">
    <property type="entry name" value="PROCESSING PROTEASE"/>
    <property type="match status" value="1"/>
</dbReference>
<sequence length="432" mass="49238">MLDRTQAPDFQSIKKVAVTQAHSKELTNGVKLHWVNAGEQPAIRLEYIFAAGSWYEPSRGVSYFTAKMLNEGTHRRSSGEISEYIDQFGSFLELSQNAERIILTVYTITKHLPKLLPLIYELLTDSIFPEKELDNLKIITSQNLQVNLQKTSFLAQHRFRELIFGENHPYGKYIKDTDITPVTKELLVQYHNQALLQRPFDAVLSGQITDETLLAVEQHLSQFDVNKTLLTKPTLPVAEVSKHTELIERPESVQSTIRFGKRLVHEDGTSFTRRSSDYFSFVLLNEVLGGYFGSRLMKNIREDKGFTYGIHSSLGIFRKEGFIVIGTDVKKEFTNQTLEEIRKEITLLQTELIPEDELEIVKNYILGAFAGSVTTPFSLADHFKTIYFEGIGYDFYDKYVSEISQTTSETLLSLAQQYLNLDTFTEVVAGGK</sequence>
<dbReference type="Proteomes" id="UP001241110">
    <property type="component" value="Unassembled WGS sequence"/>
</dbReference>
<dbReference type="GO" id="GO:0046872">
    <property type="term" value="F:metal ion binding"/>
    <property type="evidence" value="ECO:0007669"/>
    <property type="project" value="InterPro"/>
</dbReference>
<dbReference type="InterPro" id="IPR007863">
    <property type="entry name" value="Peptidase_M16_C"/>
</dbReference>
<dbReference type="EMBL" id="JASJOS010000037">
    <property type="protein sequence ID" value="MDJ1486370.1"/>
    <property type="molecule type" value="Genomic_DNA"/>
</dbReference>
<dbReference type="Pfam" id="PF00675">
    <property type="entry name" value="Peptidase_M16"/>
    <property type="match status" value="1"/>
</dbReference>
<dbReference type="Gene3D" id="3.30.830.10">
    <property type="entry name" value="Metalloenzyme, LuxS/M16 peptidase-like"/>
    <property type="match status" value="2"/>
</dbReference>
<reference evidence="3" key="1">
    <citation type="submission" date="2023-05" db="EMBL/GenBank/DDBJ databases">
        <authorList>
            <person name="Zhang X."/>
        </authorList>
    </citation>
    <scope>NUCLEOTIDE SEQUENCE</scope>
    <source>
        <strain evidence="3">YF14B1</strain>
    </source>
</reference>
<dbReference type="PANTHER" id="PTHR11851">
    <property type="entry name" value="METALLOPROTEASE"/>
    <property type="match status" value="1"/>
</dbReference>
<evidence type="ECO:0000313" key="3">
    <source>
        <dbReference type="EMBL" id="MDJ1486370.1"/>
    </source>
</evidence>
<name>A0AAE3R070_9BACT</name>
<evidence type="ECO:0000313" key="4">
    <source>
        <dbReference type="Proteomes" id="UP001241110"/>
    </source>
</evidence>
<dbReference type="Pfam" id="PF05193">
    <property type="entry name" value="Peptidase_M16_C"/>
    <property type="match status" value="1"/>
</dbReference>
<gene>
    <name evidence="3" type="ORF">QNI16_38175</name>
</gene>
<feature type="domain" description="Peptidase M16 C-terminal" evidence="2">
    <location>
        <begin position="182"/>
        <end position="363"/>
    </location>
</feature>
<evidence type="ECO:0000259" key="1">
    <source>
        <dbReference type="Pfam" id="PF00675"/>
    </source>
</evidence>
<evidence type="ECO:0000259" key="2">
    <source>
        <dbReference type="Pfam" id="PF05193"/>
    </source>
</evidence>
<accession>A0AAE3R070</accession>
<comment type="caution">
    <text evidence="3">The sequence shown here is derived from an EMBL/GenBank/DDBJ whole genome shotgun (WGS) entry which is preliminary data.</text>
</comment>
<dbReference type="InterPro" id="IPR050361">
    <property type="entry name" value="MPP/UQCRC_Complex"/>
</dbReference>
<proteinExistence type="predicted"/>
<dbReference type="AlphaFoldDB" id="A0AAE3R070"/>
<dbReference type="InterPro" id="IPR011765">
    <property type="entry name" value="Pept_M16_N"/>
</dbReference>
<dbReference type="InterPro" id="IPR011249">
    <property type="entry name" value="Metalloenz_LuxS/M16"/>
</dbReference>
<dbReference type="SUPFAM" id="SSF63411">
    <property type="entry name" value="LuxS/MPP-like metallohydrolase"/>
    <property type="match status" value="2"/>
</dbReference>
<dbReference type="RefSeq" id="WP_313989919.1">
    <property type="nucleotide sequence ID" value="NZ_JASJOS010000037.1"/>
</dbReference>